<organism evidence="3 4">
    <name type="scientific">Paenibacillus crassostreae</name>
    <dbReference type="NCBI Taxonomy" id="1763538"/>
    <lineage>
        <taxon>Bacteria</taxon>
        <taxon>Bacillati</taxon>
        <taxon>Bacillota</taxon>
        <taxon>Bacilli</taxon>
        <taxon>Bacillales</taxon>
        <taxon>Paenibacillaceae</taxon>
        <taxon>Paenibacillus</taxon>
    </lineage>
</organism>
<dbReference type="SMART" id="SM01208">
    <property type="entry name" value="G5"/>
    <property type="match status" value="1"/>
</dbReference>
<comment type="caution">
    <text evidence="3">The sequence shown here is derived from an EMBL/GenBank/DDBJ whole genome shotgun (WGS) entry which is preliminary data.</text>
</comment>
<keyword evidence="4" id="KW-1185">Reference proteome</keyword>
<dbReference type="PANTHER" id="PTHR35788:SF1">
    <property type="entry name" value="EXPORTED PROTEIN"/>
    <property type="match status" value="1"/>
</dbReference>
<evidence type="ECO:0000313" key="4">
    <source>
        <dbReference type="Proteomes" id="UP000077134"/>
    </source>
</evidence>
<dbReference type="EMBL" id="LSFN01000020">
    <property type="protein sequence ID" value="OAB73683.1"/>
    <property type="molecule type" value="Genomic_DNA"/>
</dbReference>
<protein>
    <recommendedName>
        <fullName evidence="2">G5 domain-containing protein</fullName>
    </recommendedName>
</protein>
<reference evidence="3 4" key="1">
    <citation type="submission" date="2016-02" db="EMBL/GenBank/DDBJ databases">
        <title>Paenibacillus sp. LPB0068, isolated from Crassostrea gigas.</title>
        <authorList>
            <person name="Shin S.-K."/>
            <person name="Yi H."/>
        </authorList>
    </citation>
    <scope>NUCLEOTIDE SEQUENCE [LARGE SCALE GENOMIC DNA]</scope>
    <source>
        <strain evidence="3 4">LPB0068</strain>
    </source>
</reference>
<dbReference type="PROSITE" id="PS51109">
    <property type="entry name" value="G5"/>
    <property type="match status" value="1"/>
</dbReference>
<evidence type="ECO:0000259" key="2">
    <source>
        <dbReference type="PROSITE" id="PS51109"/>
    </source>
</evidence>
<dbReference type="PANTHER" id="PTHR35788">
    <property type="entry name" value="EXPORTED PROTEIN-RELATED"/>
    <property type="match status" value="1"/>
</dbReference>
<sequence>MQRLEKIPLHITVNNPSDSVVHSQWTLAEAGVQYEAEHFRQSIIQLQKGNWLQRLSYRWNFERNYSITSHWDPALMKSVYNAAWEQEKFGKFVNASRRINSSDQVVYTPGISANRLDWNIIETRMVDLIPRDFEVLEPPNEDPLVLELPFRLERPEIDIEDLKKEGIERKIMEFSTYLRSSAEGRVFNVNSAAQATNGMILKPGDVFDYGQVIALAEKQYGFREAPVILNGKFVPGIGGGICQVSSTIYSAAIRLGLDIVERRSHSMPVSYLPKGQDATFATGSINFRFKNNTGKHLLIQANVQGRTLTIKFFGTFPTNVRYDIESVVVETLTPSNKYVRNATLPVGAQEILQHGTIGYVVDTYQIKKVDGIVKGKKRISRDTYLPQKRLISVHPKNDKDIGTPIAPEKKQIIEDGVSGPNF</sequence>
<evidence type="ECO:0000313" key="3">
    <source>
        <dbReference type="EMBL" id="OAB73683.1"/>
    </source>
</evidence>
<dbReference type="Proteomes" id="UP000077134">
    <property type="component" value="Unassembled WGS sequence"/>
</dbReference>
<name>A0A162KTK1_9BACL</name>
<accession>A0A162KTK1</accession>
<dbReference type="InterPro" id="IPR011098">
    <property type="entry name" value="G5_dom"/>
</dbReference>
<gene>
    <name evidence="3" type="ORF">PNBC_13440</name>
</gene>
<dbReference type="Pfam" id="PF07501">
    <property type="entry name" value="G5"/>
    <property type="match status" value="1"/>
</dbReference>
<dbReference type="Gene3D" id="2.20.230.10">
    <property type="entry name" value="Resuscitation-promoting factor rpfb"/>
    <property type="match status" value="1"/>
</dbReference>
<evidence type="ECO:0000256" key="1">
    <source>
        <dbReference type="ARBA" id="ARBA00022729"/>
    </source>
</evidence>
<proteinExistence type="predicted"/>
<feature type="domain" description="G5" evidence="2">
    <location>
        <begin position="318"/>
        <end position="397"/>
    </location>
</feature>
<dbReference type="InterPro" id="IPR007391">
    <property type="entry name" value="Vancomycin_resist_VanW"/>
</dbReference>
<dbReference type="InterPro" id="IPR052913">
    <property type="entry name" value="Glycopeptide_resist_protein"/>
</dbReference>
<keyword evidence="1" id="KW-0732">Signal</keyword>
<dbReference type="Pfam" id="PF04294">
    <property type="entry name" value="VanW"/>
    <property type="match status" value="1"/>
</dbReference>
<dbReference type="STRING" id="1763538.LPB68_14320"/>
<dbReference type="AlphaFoldDB" id="A0A162KTK1"/>